<organism evidence="4 5">
    <name type="scientific">Coffea arabica</name>
    <name type="common">Arabian coffee</name>
    <dbReference type="NCBI Taxonomy" id="13443"/>
    <lineage>
        <taxon>Eukaryota</taxon>
        <taxon>Viridiplantae</taxon>
        <taxon>Streptophyta</taxon>
        <taxon>Embryophyta</taxon>
        <taxon>Tracheophyta</taxon>
        <taxon>Spermatophyta</taxon>
        <taxon>Magnoliopsida</taxon>
        <taxon>eudicotyledons</taxon>
        <taxon>Gunneridae</taxon>
        <taxon>Pentapetalae</taxon>
        <taxon>asterids</taxon>
        <taxon>lamiids</taxon>
        <taxon>Gentianales</taxon>
        <taxon>Rubiaceae</taxon>
        <taxon>Ixoroideae</taxon>
        <taxon>Gardenieae complex</taxon>
        <taxon>Bertiereae - Coffeeae clade</taxon>
        <taxon>Coffeeae</taxon>
        <taxon>Coffea</taxon>
    </lineage>
</organism>
<keyword evidence="4" id="KW-1185">Reference proteome</keyword>
<evidence type="ECO:0000256" key="1">
    <source>
        <dbReference type="ARBA" id="ARBA00007626"/>
    </source>
</evidence>
<proteinExistence type="inferred from homology"/>
<dbReference type="Pfam" id="PF01535">
    <property type="entry name" value="PPR"/>
    <property type="match status" value="7"/>
</dbReference>
<dbReference type="OrthoDB" id="185373at2759"/>
<feature type="repeat" description="PPR" evidence="3">
    <location>
        <begin position="349"/>
        <end position="383"/>
    </location>
</feature>
<feature type="repeat" description="PPR" evidence="3">
    <location>
        <begin position="734"/>
        <end position="768"/>
    </location>
</feature>
<evidence type="ECO:0000313" key="5">
    <source>
        <dbReference type="RefSeq" id="XP_027065649.1"/>
    </source>
</evidence>
<feature type="repeat" description="PPR" evidence="3">
    <location>
        <begin position="384"/>
        <end position="418"/>
    </location>
</feature>
<dbReference type="GO" id="GO:0045727">
    <property type="term" value="P:positive regulation of translation"/>
    <property type="evidence" value="ECO:0007669"/>
    <property type="project" value="TreeGrafter"/>
</dbReference>
<sequence length="942" mass="107915">MASFKLTISLENPSYEKHKFTVNSVRIVDSFSISLFPGCLHISGSCVSKPFCKVQPIKVSQLDTELLDTCDSNLVVDSVFESNDDVDSESVDSSRGNFDGNFRKGGFNVWKRFMGVKRVKKDSNLRSNLWKGVNKAKSGEKAMKTDRKDIMDRRLSDNKLALDFDISNLECDLSLKRCNGILKQLEHSNSDSKALSFFEWMRENGKLKKNLTAYNLIFRVLGRREDWDVAEDMIREIADSGCEIEYQIFNTLIYACYKRGLVDLGAKWFNRMFEHGVRPNIATFGMLMSLYQKGWRVEEAEFAFSKMRELNIVCHSAYSATITIYTRMGLYDKAEDVISLLRADKVTLNLENWLVMLNAYSQQGKLDDAERVLLSMQNAGFTPNIIAYNTLITGYGKVSNMNAADRLFHDLENVGLKPDETTYRSMIEGWGRTNNYKEAKRFYMELKRLELMPNSSNLFTMINLQAKHQDEEGILRTIDDMMMIGCQKSSVLGIILQAYEKAERIAKVPHILKGSLYDHILQNQTSCSILVMAYVKNCLISDALKVLKEKQWQDSLSEDNLYHLLICSCKELGHLENAKKIFDFMPKSDDKPNLYIICTMIDIFSTMSQFSEAESLYIKLRKSGISLDMITFSVVVRMYVKSGCLEKACIVLDVMDKQTNIVPDVYLLRDMFRIYQQCGMLDKLQGLYYKTLKSGIIWDQELYNCVLNCCARALPVDELSKVLDEMLRHGFAPNTVTFNVMLDVYGKSGLFKRARKVFWMAKKRGLIDAISYNTMIAAYGQHKDLKNMSSTVKKMQFNGFSVSLEAYNCMLDAYGKEGEMEKFRNVLQRMKESSCVSDSYTYNIMINIYGEQGWIEEVSGILMELKQFALGLDLCGYNTLIKAYGIAGMVEEAVALVKEMRENGIKPDRITYYNLINALQKNDMFLEAVKWSLWMKQTGLSN</sequence>
<dbReference type="FunFam" id="1.25.40.10:FF:003613">
    <property type="entry name" value="Pentatricopeptide repeat-containing protein At3g23020"/>
    <property type="match status" value="1"/>
</dbReference>
<dbReference type="Proteomes" id="UP001652660">
    <property type="component" value="Chromosome 6c"/>
</dbReference>
<dbReference type="PANTHER" id="PTHR47447:SF12">
    <property type="entry name" value="PENTATRICOPEPTIDE REPEAT-CONTAINING PROTEIN ATP4 HOMOLOG, CHLOROPLASTIC"/>
    <property type="match status" value="1"/>
</dbReference>
<dbReference type="Pfam" id="PF13041">
    <property type="entry name" value="PPR_2"/>
    <property type="match status" value="4"/>
</dbReference>
<evidence type="ECO:0000313" key="4">
    <source>
        <dbReference type="Proteomes" id="UP001652660"/>
    </source>
</evidence>
<feature type="repeat" description="PPR" evidence="3">
    <location>
        <begin position="210"/>
        <end position="244"/>
    </location>
</feature>
<evidence type="ECO:0000256" key="3">
    <source>
        <dbReference type="PROSITE-ProRule" id="PRU00708"/>
    </source>
</evidence>
<dbReference type="InterPro" id="IPR011990">
    <property type="entry name" value="TPR-like_helical_dom_sf"/>
</dbReference>
<reference evidence="5" key="2">
    <citation type="submission" date="2025-08" db="UniProtKB">
        <authorList>
            <consortium name="RefSeq"/>
        </authorList>
    </citation>
    <scope>IDENTIFICATION</scope>
    <source>
        <tissue evidence="5">Leaves</tissue>
    </source>
</reference>
<feature type="repeat" description="PPR" evidence="3">
    <location>
        <begin position="838"/>
        <end position="872"/>
    </location>
</feature>
<dbReference type="NCBIfam" id="TIGR00756">
    <property type="entry name" value="PPR"/>
    <property type="match status" value="7"/>
</dbReference>
<keyword evidence="2" id="KW-0677">Repeat</keyword>
<protein>
    <submittedName>
        <fullName evidence="5">Pentatricopeptide repeat-containing protein At4g30825, chloroplastic-like</fullName>
    </submittedName>
</protein>
<dbReference type="PROSITE" id="PS51375">
    <property type="entry name" value="PPR"/>
    <property type="match status" value="10"/>
</dbReference>
<dbReference type="GO" id="GO:0003729">
    <property type="term" value="F:mRNA binding"/>
    <property type="evidence" value="ECO:0007669"/>
    <property type="project" value="TreeGrafter"/>
</dbReference>
<comment type="similarity">
    <text evidence="1">Belongs to the PPR family. P subfamily.</text>
</comment>
<dbReference type="AlphaFoldDB" id="A0A6P6SII4"/>
<dbReference type="Gene3D" id="1.25.40.10">
    <property type="entry name" value="Tetratricopeptide repeat domain"/>
    <property type="match status" value="5"/>
</dbReference>
<dbReference type="Pfam" id="PF13812">
    <property type="entry name" value="PPR_3"/>
    <property type="match status" value="1"/>
</dbReference>
<name>A0A6P6SII4_COFAR</name>
<accession>A0A6P6SII4</accession>
<reference evidence="4" key="1">
    <citation type="journal article" date="2025" name="Foods">
        <title>Unveiling the Microbial Signatures of Arabica Coffee Cherries: Insights into Ripeness Specific Diversity, Functional Traits, and Implications for Quality and Safety.</title>
        <authorList>
            <consortium name="RefSeq"/>
            <person name="Tenea G.N."/>
            <person name="Cifuentes V."/>
            <person name="Reyes P."/>
            <person name="Cevallos-Vallejos M."/>
        </authorList>
    </citation>
    <scope>NUCLEOTIDE SEQUENCE [LARGE SCALE GENOMIC DNA]</scope>
</reference>
<dbReference type="PANTHER" id="PTHR47447">
    <property type="entry name" value="OS03G0856100 PROTEIN"/>
    <property type="match status" value="1"/>
</dbReference>
<dbReference type="InterPro" id="IPR002885">
    <property type="entry name" value="PPR_rpt"/>
</dbReference>
<gene>
    <name evidence="5" type="primary">LOC113691622</name>
</gene>
<dbReference type="SUPFAM" id="SSF81901">
    <property type="entry name" value="HCP-like"/>
    <property type="match status" value="1"/>
</dbReference>
<feature type="repeat" description="PPR" evidence="3">
    <location>
        <begin position="245"/>
        <end position="279"/>
    </location>
</feature>
<feature type="repeat" description="PPR" evidence="3">
    <location>
        <begin position="873"/>
        <end position="907"/>
    </location>
</feature>
<dbReference type="GeneID" id="113691622"/>
<feature type="repeat" description="PPR" evidence="3">
    <location>
        <begin position="699"/>
        <end position="733"/>
    </location>
</feature>
<feature type="repeat" description="PPR" evidence="3">
    <location>
        <begin position="419"/>
        <end position="453"/>
    </location>
</feature>
<evidence type="ECO:0000256" key="2">
    <source>
        <dbReference type="ARBA" id="ARBA00022737"/>
    </source>
</evidence>
<dbReference type="RefSeq" id="XP_027065649.1">
    <property type="nucleotide sequence ID" value="XM_027209848.2"/>
</dbReference>
<dbReference type="GO" id="GO:0009570">
    <property type="term" value="C:chloroplast stroma"/>
    <property type="evidence" value="ECO:0007669"/>
    <property type="project" value="TreeGrafter"/>
</dbReference>
<dbReference type="GO" id="GO:0042134">
    <property type="term" value="F:rRNA primary transcript binding"/>
    <property type="evidence" value="ECO:0007669"/>
    <property type="project" value="TreeGrafter"/>
</dbReference>
<feature type="repeat" description="PPR" evidence="3">
    <location>
        <begin position="803"/>
        <end position="837"/>
    </location>
</feature>